<keyword evidence="2" id="KW-1185">Reference proteome</keyword>
<comment type="caution">
    <text evidence="1">The sequence shown here is derived from an EMBL/GenBank/DDBJ whole genome shotgun (WGS) entry which is preliminary data.</text>
</comment>
<organism evidence="1 2">
    <name type="scientific">Marinobacter maroccanus</name>
    <dbReference type="NCBI Taxonomy" id="2055143"/>
    <lineage>
        <taxon>Bacteria</taxon>
        <taxon>Pseudomonadati</taxon>
        <taxon>Pseudomonadota</taxon>
        <taxon>Gammaproteobacteria</taxon>
        <taxon>Pseudomonadales</taxon>
        <taxon>Marinobacteraceae</taxon>
        <taxon>Marinobacter</taxon>
    </lineage>
</organism>
<dbReference type="GO" id="GO:0019634">
    <property type="term" value="P:organic phosphonate metabolic process"/>
    <property type="evidence" value="ECO:0007669"/>
    <property type="project" value="InterPro"/>
</dbReference>
<dbReference type="Pfam" id="PF06754">
    <property type="entry name" value="PhnG"/>
    <property type="match status" value="1"/>
</dbReference>
<dbReference type="NCBIfam" id="TIGR03293">
    <property type="entry name" value="PhnG_redo"/>
    <property type="match status" value="1"/>
</dbReference>
<name>A0A2S5Z6T2_9GAMM</name>
<dbReference type="RefSeq" id="WP_104322915.1">
    <property type="nucleotide sequence ID" value="NZ_PSSX01000018.1"/>
</dbReference>
<dbReference type="OrthoDB" id="5615100at2"/>
<proteinExistence type="predicted"/>
<accession>A0A2S5Z6T2</accession>
<dbReference type="Proteomes" id="UP000239917">
    <property type="component" value="Unassembled WGS sequence"/>
</dbReference>
<reference evidence="1 2" key="1">
    <citation type="submission" date="2018-01" db="EMBL/GenBank/DDBJ databases">
        <title>Complete genome sequences of the type strains of Marinobacter flavimaris and Marinobacter maroccanus.</title>
        <authorList>
            <person name="Palau M."/>
            <person name="Boujida N."/>
            <person name="Manresa A."/>
            <person name="Minana-Galbis D."/>
        </authorList>
    </citation>
    <scope>NUCLEOTIDE SEQUENCE [LARGE SCALE GENOMIC DNA]</scope>
    <source>
        <strain evidence="1 2">N4</strain>
    </source>
</reference>
<keyword evidence="1" id="KW-0456">Lyase</keyword>
<protein>
    <submittedName>
        <fullName evidence="1">Phosphonate C-P lyase system protein PhnG</fullName>
    </submittedName>
</protein>
<dbReference type="GO" id="GO:0016829">
    <property type="term" value="F:lyase activity"/>
    <property type="evidence" value="ECO:0007669"/>
    <property type="project" value="UniProtKB-KW"/>
</dbReference>
<dbReference type="AlphaFoldDB" id="A0A2S5Z6T2"/>
<evidence type="ECO:0000313" key="2">
    <source>
        <dbReference type="Proteomes" id="UP000239917"/>
    </source>
</evidence>
<dbReference type="InterPro" id="IPR009609">
    <property type="entry name" value="Phosphonate_metab_PhnG"/>
</dbReference>
<gene>
    <name evidence="1" type="primary">phnG</name>
    <name evidence="1" type="ORF">KEHDKFFH_16455</name>
</gene>
<evidence type="ECO:0000313" key="1">
    <source>
        <dbReference type="EMBL" id="PPI83028.1"/>
    </source>
</evidence>
<dbReference type="GO" id="GO:0015716">
    <property type="term" value="P:organic phosphonate transport"/>
    <property type="evidence" value="ECO:0007669"/>
    <property type="project" value="InterPro"/>
</dbReference>
<sequence length="163" mass="17712">MNTHETEASWPPPRSQWLRYWSAAPAEKAETLAAEIAGHCDVRDITLPQSGLGLLKLPDSALNDLYFLGEVPVSHAHVEVIAPDGTRAEGGARLLDDRRSLARALAVLDATLAARLPHHEQALRLLETGRATLQETEASRNAILTSTRVDFSLLGDGSEDDDE</sequence>
<dbReference type="EMBL" id="PSSX01000018">
    <property type="protein sequence ID" value="PPI83028.1"/>
    <property type="molecule type" value="Genomic_DNA"/>
</dbReference>